<feature type="domain" description="M23ase beta-sheet core" evidence="8">
    <location>
        <begin position="45"/>
        <end position="141"/>
    </location>
</feature>
<dbReference type="InterPro" id="IPR011055">
    <property type="entry name" value="Dup_hybrid_motif"/>
</dbReference>
<keyword evidence="6" id="KW-0482">Metalloprotease</keyword>
<dbReference type="PANTHER" id="PTHR21666">
    <property type="entry name" value="PEPTIDASE-RELATED"/>
    <property type="match status" value="1"/>
</dbReference>
<name>A0A850P0I1_9PROT</name>
<dbReference type="GO" id="GO:0046872">
    <property type="term" value="F:metal ion binding"/>
    <property type="evidence" value="ECO:0007669"/>
    <property type="project" value="UniProtKB-KW"/>
</dbReference>
<dbReference type="CDD" id="cd12797">
    <property type="entry name" value="M23_peptidase"/>
    <property type="match status" value="1"/>
</dbReference>
<dbReference type="GO" id="GO:0006508">
    <property type="term" value="P:proteolysis"/>
    <property type="evidence" value="ECO:0007669"/>
    <property type="project" value="UniProtKB-KW"/>
</dbReference>
<keyword evidence="2" id="KW-0645">Protease</keyword>
<evidence type="ECO:0000256" key="1">
    <source>
        <dbReference type="ARBA" id="ARBA00001947"/>
    </source>
</evidence>
<evidence type="ECO:0000313" key="10">
    <source>
        <dbReference type="Proteomes" id="UP000565205"/>
    </source>
</evidence>
<dbReference type="RefSeq" id="WP_176625982.1">
    <property type="nucleotide sequence ID" value="NZ_JABXXQ010000418.1"/>
</dbReference>
<proteinExistence type="predicted"/>
<evidence type="ECO:0000256" key="6">
    <source>
        <dbReference type="ARBA" id="ARBA00023049"/>
    </source>
</evidence>
<keyword evidence="5" id="KW-0862">Zinc</keyword>
<dbReference type="InterPro" id="IPR016047">
    <property type="entry name" value="M23ase_b-sheet_dom"/>
</dbReference>
<dbReference type="SUPFAM" id="SSF51261">
    <property type="entry name" value="Duplicated hybrid motif"/>
    <property type="match status" value="1"/>
</dbReference>
<keyword evidence="3" id="KW-0479">Metal-binding</keyword>
<feature type="compositionally biased region" description="Low complexity" evidence="7">
    <location>
        <begin position="12"/>
        <end position="23"/>
    </location>
</feature>
<dbReference type="Gene3D" id="2.70.70.10">
    <property type="entry name" value="Glucose Permease (Domain IIA)"/>
    <property type="match status" value="1"/>
</dbReference>
<evidence type="ECO:0000256" key="5">
    <source>
        <dbReference type="ARBA" id="ARBA00022833"/>
    </source>
</evidence>
<comment type="cofactor">
    <cofactor evidence="1">
        <name>Zn(2+)</name>
        <dbReference type="ChEBI" id="CHEBI:29105"/>
    </cofactor>
</comment>
<evidence type="ECO:0000256" key="3">
    <source>
        <dbReference type="ARBA" id="ARBA00022723"/>
    </source>
</evidence>
<evidence type="ECO:0000313" key="9">
    <source>
        <dbReference type="EMBL" id="NVN31577.1"/>
    </source>
</evidence>
<evidence type="ECO:0000259" key="8">
    <source>
        <dbReference type="Pfam" id="PF01551"/>
    </source>
</evidence>
<dbReference type="GO" id="GO:0004222">
    <property type="term" value="F:metalloendopeptidase activity"/>
    <property type="evidence" value="ECO:0007669"/>
    <property type="project" value="TreeGrafter"/>
</dbReference>
<feature type="region of interest" description="Disordered" evidence="7">
    <location>
        <begin position="1"/>
        <end position="23"/>
    </location>
</feature>
<evidence type="ECO:0000256" key="4">
    <source>
        <dbReference type="ARBA" id="ARBA00022801"/>
    </source>
</evidence>
<dbReference type="EMBL" id="JABXXQ010000418">
    <property type="protein sequence ID" value="NVN31577.1"/>
    <property type="molecule type" value="Genomic_DNA"/>
</dbReference>
<reference evidence="9 10" key="1">
    <citation type="submission" date="2020-06" db="EMBL/GenBank/DDBJ databases">
        <title>Description of novel acetic acid bacteria.</title>
        <authorList>
            <person name="Sombolestani A."/>
        </authorList>
    </citation>
    <scope>NUCLEOTIDE SEQUENCE [LARGE SCALE GENOMIC DNA]</scope>
    <source>
        <strain evidence="9 10">LMG 26838</strain>
    </source>
</reference>
<evidence type="ECO:0000256" key="7">
    <source>
        <dbReference type="SAM" id="MobiDB-lite"/>
    </source>
</evidence>
<evidence type="ECO:0000256" key="2">
    <source>
        <dbReference type="ARBA" id="ARBA00022670"/>
    </source>
</evidence>
<dbReference type="PANTHER" id="PTHR21666:SF288">
    <property type="entry name" value="CELL DIVISION PROTEIN YTFB"/>
    <property type="match status" value="1"/>
</dbReference>
<gene>
    <name evidence="9" type="ORF">HUK83_14710</name>
</gene>
<protein>
    <submittedName>
        <fullName evidence="9">Peptidoglycan DD-metalloendopeptidase family protein</fullName>
    </submittedName>
</protein>
<feature type="non-terminal residue" evidence="9">
    <location>
        <position position="1"/>
    </location>
</feature>
<keyword evidence="4" id="KW-0378">Hydrolase</keyword>
<accession>A0A850P0I1</accession>
<organism evidence="9 10">
    <name type="scientific">Endobacter medicaginis</name>
    <dbReference type="NCBI Taxonomy" id="1181271"/>
    <lineage>
        <taxon>Bacteria</taxon>
        <taxon>Pseudomonadati</taxon>
        <taxon>Pseudomonadota</taxon>
        <taxon>Alphaproteobacteria</taxon>
        <taxon>Acetobacterales</taxon>
        <taxon>Acetobacteraceae</taxon>
        <taxon>Endobacter</taxon>
    </lineage>
</organism>
<dbReference type="AlphaFoldDB" id="A0A850P0I1"/>
<sequence>RMRQLRQSHAEVSAPAGPGVAAGGSAPVTGTVLHGWHSQTEAGLSEGITYATASQSVVSAPCQGRVEFAAPFRSYGQMMILDCGRNFRFILAGFDHIDATIGTRVSKGQALGRMPAWNPTGGAARPTLYVQLRQGTNVIDPGRYLGQ</sequence>
<comment type="caution">
    <text evidence="9">The sequence shown here is derived from an EMBL/GenBank/DDBJ whole genome shotgun (WGS) entry which is preliminary data.</text>
</comment>
<dbReference type="Pfam" id="PF01551">
    <property type="entry name" value="Peptidase_M23"/>
    <property type="match status" value="1"/>
</dbReference>
<dbReference type="Proteomes" id="UP000565205">
    <property type="component" value="Unassembled WGS sequence"/>
</dbReference>
<dbReference type="InterPro" id="IPR050570">
    <property type="entry name" value="Cell_wall_metabolism_enzyme"/>
</dbReference>